<evidence type="ECO:0000313" key="3">
    <source>
        <dbReference type="EMBL" id="MBB5065209.1"/>
    </source>
</evidence>
<dbReference type="InterPro" id="IPR020471">
    <property type="entry name" value="AKR"/>
</dbReference>
<evidence type="ECO:0000313" key="4">
    <source>
        <dbReference type="Proteomes" id="UP000584867"/>
    </source>
</evidence>
<dbReference type="EMBL" id="JACHIO010000015">
    <property type="protein sequence ID" value="MBB5065209.1"/>
    <property type="molecule type" value="Genomic_DNA"/>
</dbReference>
<dbReference type="SUPFAM" id="SSF51430">
    <property type="entry name" value="NAD(P)-linked oxidoreductase"/>
    <property type="match status" value="1"/>
</dbReference>
<feature type="domain" description="NADP-dependent oxidoreductase" evidence="2">
    <location>
        <begin position="21"/>
        <end position="316"/>
    </location>
</feature>
<keyword evidence="1" id="KW-0560">Oxidoreductase</keyword>
<dbReference type="AlphaFoldDB" id="A0A7W8EB51"/>
<comment type="caution">
    <text evidence="3">The sequence shown here is derived from an EMBL/GenBank/DDBJ whole genome shotgun (WGS) entry which is preliminary data.</text>
</comment>
<dbReference type="PANTHER" id="PTHR43364">
    <property type="entry name" value="NADH-SPECIFIC METHYLGLYOXAL REDUCTASE-RELATED"/>
    <property type="match status" value="1"/>
</dbReference>
<dbReference type="CDD" id="cd19102">
    <property type="entry name" value="AKR_unchar"/>
    <property type="match status" value="1"/>
</dbReference>
<sequence length="321" mass="35515">MTTPLGNTKQLGNSDLHLTAIGFGAWAIGGGGWQYGWGAQDDQDSIAAIHRSLDAGINWIDTAAVYGLGHSEETVAKALKSTSAKPYVFTKSSMTWGEDRKIVQTMKKIREEVEQSLRRLQVEAIDLYQIHWPVPDEELEEGWTTMAELQREGKVRWIGVSNFSVAQMERALKIAPITSLQPPYSAINRSAEPEILPFCLKHGIGVINYSPMHSGLLTGAMTKERVAQMPEDDFRRNAKNYQEPQLSRNLELAELFKTIGKRHGVEAGVVAIAWTLHNPAITAAIVGGRNAKQVEGVLPAVNFRLSETEYAEVGEFLKAKF</sequence>
<name>A0A7W8EB51_9BACT</name>
<dbReference type="InterPro" id="IPR023210">
    <property type="entry name" value="NADP_OxRdtase_dom"/>
</dbReference>
<gene>
    <name evidence="3" type="ORF">HDF15_003572</name>
</gene>
<evidence type="ECO:0000259" key="2">
    <source>
        <dbReference type="Pfam" id="PF00248"/>
    </source>
</evidence>
<reference evidence="3 4" key="1">
    <citation type="submission" date="2020-08" db="EMBL/GenBank/DDBJ databases">
        <title>Genomic Encyclopedia of Type Strains, Phase IV (KMG-V): Genome sequencing to study the core and pangenomes of soil and plant-associated prokaryotes.</title>
        <authorList>
            <person name="Whitman W."/>
        </authorList>
    </citation>
    <scope>NUCLEOTIDE SEQUENCE [LARGE SCALE GENOMIC DNA]</scope>
    <source>
        <strain evidence="3 4">X5P3</strain>
    </source>
</reference>
<dbReference type="Proteomes" id="UP000584867">
    <property type="component" value="Unassembled WGS sequence"/>
</dbReference>
<dbReference type="RefSeq" id="WP_184257707.1">
    <property type="nucleotide sequence ID" value="NZ_JACHIO010000015.1"/>
</dbReference>
<dbReference type="Gene3D" id="3.20.20.100">
    <property type="entry name" value="NADP-dependent oxidoreductase domain"/>
    <property type="match status" value="1"/>
</dbReference>
<dbReference type="GO" id="GO:0005829">
    <property type="term" value="C:cytosol"/>
    <property type="evidence" value="ECO:0007669"/>
    <property type="project" value="TreeGrafter"/>
</dbReference>
<dbReference type="InterPro" id="IPR036812">
    <property type="entry name" value="NAD(P)_OxRdtase_dom_sf"/>
</dbReference>
<dbReference type="PANTHER" id="PTHR43364:SF4">
    <property type="entry name" value="NAD(P)-LINKED OXIDOREDUCTASE SUPERFAMILY PROTEIN"/>
    <property type="match status" value="1"/>
</dbReference>
<dbReference type="PROSITE" id="PS00062">
    <property type="entry name" value="ALDOKETO_REDUCTASE_2"/>
    <property type="match status" value="1"/>
</dbReference>
<protein>
    <submittedName>
        <fullName evidence="3">Aryl-alcohol dehydrogenase-like predicted oxidoreductase</fullName>
    </submittedName>
</protein>
<dbReference type="GO" id="GO:0016491">
    <property type="term" value="F:oxidoreductase activity"/>
    <property type="evidence" value="ECO:0007669"/>
    <property type="project" value="UniProtKB-KW"/>
</dbReference>
<evidence type="ECO:0000256" key="1">
    <source>
        <dbReference type="ARBA" id="ARBA00023002"/>
    </source>
</evidence>
<dbReference type="PRINTS" id="PR00069">
    <property type="entry name" value="ALDKETRDTASE"/>
</dbReference>
<dbReference type="Pfam" id="PF00248">
    <property type="entry name" value="Aldo_ket_red"/>
    <property type="match status" value="1"/>
</dbReference>
<proteinExistence type="predicted"/>
<dbReference type="InterPro" id="IPR018170">
    <property type="entry name" value="Aldo/ket_reductase_CS"/>
</dbReference>
<accession>A0A7W8EB51</accession>
<dbReference type="InterPro" id="IPR050523">
    <property type="entry name" value="AKR_Detox_Biosynth"/>
</dbReference>
<organism evidence="3 4">
    <name type="scientific">Granulicella mallensis</name>
    <dbReference type="NCBI Taxonomy" id="940614"/>
    <lineage>
        <taxon>Bacteria</taxon>
        <taxon>Pseudomonadati</taxon>
        <taxon>Acidobacteriota</taxon>
        <taxon>Terriglobia</taxon>
        <taxon>Terriglobales</taxon>
        <taxon>Acidobacteriaceae</taxon>
        <taxon>Granulicella</taxon>
    </lineage>
</organism>